<dbReference type="InterPro" id="IPR010982">
    <property type="entry name" value="Lambda_DNA-bd_dom_sf"/>
</dbReference>
<dbReference type="InterPro" id="IPR053830">
    <property type="entry name" value="DUF6922"/>
</dbReference>
<dbReference type="EMBL" id="BAABFT010000004">
    <property type="protein sequence ID" value="GAA4321391.1"/>
    <property type="molecule type" value="Genomic_DNA"/>
</dbReference>
<protein>
    <recommendedName>
        <fullName evidence="1">DUF6922 domain-containing protein</fullName>
    </recommendedName>
</protein>
<name>A0ABP8GBM5_9SPHI</name>
<reference evidence="3" key="1">
    <citation type="journal article" date="2019" name="Int. J. Syst. Evol. Microbiol.">
        <title>The Global Catalogue of Microorganisms (GCM) 10K type strain sequencing project: providing services to taxonomists for standard genome sequencing and annotation.</title>
        <authorList>
            <consortium name="The Broad Institute Genomics Platform"/>
            <consortium name="The Broad Institute Genome Sequencing Center for Infectious Disease"/>
            <person name="Wu L."/>
            <person name="Ma J."/>
        </authorList>
    </citation>
    <scope>NUCLEOTIDE SEQUENCE [LARGE SCALE GENOMIC DNA]</scope>
    <source>
        <strain evidence="3">JCM 17705</strain>
    </source>
</reference>
<dbReference type="Pfam" id="PF21956">
    <property type="entry name" value="DUF6922"/>
    <property type="match status" value="1"/>
</dbReference>
<dbReference type="Gene3D" id="1.10.260.40">
    <property type="entry name" value="lambda repressor-like DNA-binding domains"/>
    <property type="match status" value="1"/>
</dbReference>
<gene>
    <name evidence="2" type="ORF">GCM10023149_21230</name>
</gene>
<dbReference type="Proteomes" id="UP001500582">
    <property type="component" value="Unassembled WGS sequence"/>
</dbReference>
<dbReference type="RefSeq" id="WP_345211039.1">
    <property type="nucleotide sequence ID" value="NZ_BAABFT010000004.1"/>
</dbReference>
<accession>A0ABP8GBM5</accession>
<keyword evidence="3" id="KW-1185">Reference proteome</keyword>
<evidence type="ECO:0000259" key="1">
    <source>
        <dbReference type="Pfam" id="PF21956"/>
    </source>
</evidence>
<evidence type="ECO:0000313" key="3">
    <source>
        <dbReference type="Proteomes" id="UP001500582"/>
    </source>
</evidence>
<comment type="caution">
    <text evidence="2">The sequence shown here is derived from an EMBL/GenBank/DDBJ whole genome shotgun (WGS) entry which is preliminary data.</text>
</comment>
<organism evidence="2 3">
    <name type="scientific">Mucilaginibacter gynuensis</name>
    <dbReference type="NCBI Taxonomy" id="1302236"/>
    <lineage>
        <taxon>Bacteria</taxon>
        <taxon>Pseudomonadati</taxon>
        <taxon>Bacteroidota</taxon>
        <taxon>Sphingobacteriia</taxon>
        <taxon>Sphingobacteriales</taxon>
        <taxon>Sphingobacteriaceae</taxon>
        <taxon>Mucilaginibacter</taxon>
    </lineage>
</organism>
<dbReference type="SUPFAM" id="SSF47413">
    <property type="entry name" value="lambda repressor-like DNA-binding domains"/>
    <property type="match status" value="1"/>
</dbReference>
<proteinExistence type="predicted"/>
<evidence type="ECO:0000313" key="2">
    <source>
        <dbReference type="EMBL" id="GAA4321391.1"/>
    </source>
</evidence>
<feature type="domain" description="DUF6922" evidence="1">
    <location>
        <begin position="95"/>
        <end position="145"/>
    </location>
</feature>
<sequence>MNSGIEKYYGIHPGRVLERELTKRQLKKGPFAISIGEYPQVINEVTKARRGLSPLLSLKIDHALGLEEGAFYLLQAHYEIDQVKKKLKHKGVPSFRKALFWDTDMDRIDWNKQYKAVIQRVFERGNDSEKEHALEFYGKDRIMEVTGSDDLKEISMPVMAHAKKH</sequence>